<accession>A0A0F9DZU3</accession>
<dbReference type="InterPro" id="IPR001387">
    <property type="entry name" value="Cro/C1-type_HTH"/>
</dbReference>
<dbReference type="PROSITE" id="PS50943">
    <property type="entry name" value="HTH_CROC1"/>
    <property type="match status" value="1"/>
</dbReference>
<gene>
    <name evidence="2" type="ORF">LCGC14_2136840</name>
</gene>
<dbReference type="SMART" id="SM00530">
    <property type="entry name" value="HTH_XRE"/>
    <property type="match status" value="1"/>
</dbReference>
<reference evidence="2" key="1">
    <citation type="journal article" date="2015" name="Nature">
        <title>Complex archaea that bridge the gap between prokaryotes and eukaryotes.</title>
        <authorList>
            <person name="Spang A."/>
            <person name="Saw J.H."/>
            <person name="Jorgensen S.L."/>
            <person name="Zaremba-Niedzwiedzka K."/>
            <person name="Martijn J."/>
            <person name="Lind A.E."/>
            <person name="van Eijk R."/>
            <person name="Schleper C."/>
            <person name="Guy L."/>
            <person name="Ettema T.J."/>
        </authorList>
    </citation>
    <scope>NUCLEOTIDE SEQUENCE</scope>
</reference>
<feature type="domain" description="HTH cro/C1-type" evidence="1">
    <location>
        <begin position="7"/>
        <end position="61"/>
    </location>
</feature>
<comment type="caution">
    <text evidence="2">The sequence shown here is derived from an EMBL/GenBank/DDBJ whole genome shotgun (WGS) entry which is preliminary data.</text>
</comment>
<name>A0A0F9DZU3_9ZZZZ</name>
<evidence type="ECO:0000259" key="1">
    <source>
        <dbReference type="PROSITE" id="PS50943"/>
    </source>
</evidence>
<dbReference type="CDD" id="cd00093">
    <property type="entry name" value="HTH_XRE"/>
    <property type="match status" value="1"/>
</dbReference>
<dbReference type="SUPFAM" id="SSF47413">
    <property type="entry name" value="lambda repressor-like DNA-binding domains"/>
    <property type="match status" value="1"/>
</dbReference>
<dbReference type="EMBL" id="LAZR01026927">
    <property type="protein sequence ID" value="KKL67249.1"/>
    <property type="molecule type" value="Genomic_DNA"/>
</dbReference>
<protein>
    <recommendedName>
        <fullName evidence="1">HTH cro/C1-type domain-containing protein</fullName>
    </recommendedName>
</protein>
<evidence type="ECO:0000313" key="2">
    <source>
        <dbReference type="EMBL" id="KKL67249.1"/>
    </source>
</evidence>
<proteinExistence type="predicted"/>
<dbReference type="AlphaFoldDB" id="A0A0F9DZU3"/>
<organism evidence="2">
    <name type="scientific">marine sediment metagenome</name>
    <dbReference type="NCBI Taxonomy" id="412755"/>
    <lineage>
        <taxon>unclassified sequences</taxon>
        <taxon>metagenomes</taxon>
        <taxon>ecological metagenomes</taxon>
    </lineage>
</organism>
<dbReference type="GO" id="GO:0003677">
    <property type="term" value="F:DNA binding"/>
    <property type="evidence" value="ECO:0007669"/>
    <property type="project" value="InterPro"/>
</dbReference>
<dbReference type="Gene3D" id="1.10.260.40">
    <property type="entry name" value="lambda repressor-like DNA-binding domains"/>
    <property type="match status" value="1"/>
</dbReference>
<dbReference type="InterPro" id="IPR010982">
    <property type="entry name" value="Lambda_DNA-bd_dom_sf"/>
</dbReference>
<dbReference type="Pfam" id="PF01381">
    <property type="entry name" value="HTH_3"/>
    <property type="match status" value="1"/>
</dbReference>
<sequence length="62" mass="7064">MLTPTKIRQLRQERGWSQQALADRLGVNRTTVVRWEAGEVKAISALMALLEEVLEVKEGQCR</sequence>